<evidence type="ECO:0000313" key="3">
    <source>
        <dbReference type="Proteomes" id="UP000228621"/>
    </source>
</evidence>
<evidence type="ECO:0008006" key="4">
    <source>
        <dbReference type="Google" id="ProtNLM"/>
    </source>
</evidence>
<gene>
    <name evidence="2" type="ORF">CEX98_17495</name>
</gene>
<organism evidence="2 3">
    <name type="scientific">Pseudoalteromonas piscicida</name>
    <dbReference type="NCBI Taxonomy" id="43662"/>
    <lineage>
        <taxon>Bacteria</taxon>
        <taxon>Pseudomonadati</taxon>
        <taxon>Pseudomonadota</taxon>
        <taxon>Gammaproteobacteria</taxon>
        <taxon>Alteromonadales</taxon>
        <taxon>Pseudoalteromonadaceae</taxon>
        <taxon>Pseudoalteromonas</taxon>
    </lineage>
</organism>
<feature type="transmembrane region" description="Helical" evidence="1">
    <location>
        <begin position="110"/>
        <end position="128"/>
    </location>
</feature>
<accession>A0A2A5JM60</accession>
<proteinExistence type="predicted"/>
<comment type="caution">
    <text evidence="2">The sequence shown here is derived from an EMBL/GenBank/DDBJ whole genome shotgun (WGS) entry which is preliminary data.</text>
</comment>
<evidence type="ECO:0000313" key="2">
    <source>
        <dbReference type="EMBL" id="PCK30419.1"/>
    </source>
</evidence>
<protein>
    <recommendedName>
        <fullName evidence="4">TMhelix containing protein</fullName>
    </recommendedName>
</protein>
<dbReference type="OrthoDB" id="1122879at2"/>
<name>A0A2A5JM60_PSEO7</name>
<dbReference type="RefSeq" id="WP_099643311.1">
    <property type="nucleotide sequence ID" value="NZ_NKHF01000084.1"/>
</dbReference>
<dbReference type="Proteomes" id="UP000228621">
    <property type="component" value="Unassembled WGS sequence"/>
</dbReference>
<feature type="transmembrane region" description="Helical" evidence="1">
    <location>
        <begin position="140"/>
        <end position="158"/>
    </location>
</feature>
<dbReference type="AlphaFoldDB" id="A0A2A5JM60"/>
<keyword evidence="1" id="KW-0472">Membrane</keyword>
<sequence length="174" mass="19161">MEPITIALGLAKLTGLDKKIGQWIGGDNGAEVATKVVDMAQTLTGEGDATKAFDKISKSGELQTQFRLAVLNKEESLAELAFKNLDSARNMQNKALDQDDKMAKRFVYQYAWFLTVATFIYIGCITFIDISEPARRYADTILGFLLGTTLGAILQFFYGSSLGSKEKTNKLLSR</sequence>
<keyword evidence="1" id="KW-1133">Transmembrane helix</keyword>
<evidence type="ECO:0000256" key="1">
    <source>
        <dbReference type="SAM" id="Phobius"/>
    </source>
</evidence>
<dbReference type="EMBL" id="NKHF01000084">
    <property type="protein sequence ID" value="PCK30419.1"/>
    <property type="molecule type" value="Genomic_DNA"/>
</dbReference>
<keyword evidence="1" id="KW-0812">Transmembrane</keyword>
<reference evidence="3" key="1">
    <citation type="journal article" date="2019" name="Genome Announc.">
        <title>Draft Genome Sequence of Pseudoalteromonas piscicida Strain 36Y ROTHPW, an Hypersaline Seawater Isolate from the South Coast of Sonora, Mexico.</title>
        <authorList>
            <person name="Sanchez-Diaz R."/>
            <person name="Molina-Garza Z.J."/>
            <person name="Cruz-Suarez L.E."/>
            <person name="Selvin J."/>
            <person name="Kiran G.S."/>
            <person name="Ibarra-Gamez J.C."/>
            <person name="Gomez-Gil B."/>
            <person name="Galaviz-Silva L."/>
        </authorList>
    </citation>
    <scope>NUCLEOTIDE SEQUENCE [LARGE SCALE GENOMIC DNA]</scope>
    <source>
        <strain evidence="3">36Y_RITHPW</strain>
    </source>
</reference>
<keyword evidence="3" id="KW-1185">Reference proteome</keyword>